<feature type="region of interest" description="Disordered" evidence="1">
    <location>
        <begin position="73"/>
        <end position="136"/>
    </location>
</feature>
<gene>
    <name evidence="3" type="ORF">MERR_LOCUS8288</name>
</gene>
<dbReference type="OrthoDB" id="1433902at2759"/>
<evidence type="ECO:0000313" key="4">
    <source>
        <dbReference type="Proteomes" id="UP000467841"/>
    </source>
</evidence>
<dbReference type="InterPro" id="IPR005162">
    <property type="entry name" value="Retrotrans_gag_dom"/>
</dbReference>
<keyword evidence="4" id="KW-1185">Reference proteome</keyword>
<sequence>MTNQGENRSQGSQSGQDVSQSGNESNSSDDTYMPSEEEGSWYEFMLESASDSDSMNYWHYGPWEVLMQPYYSSSESTEAPNGYEYHNSSSQQPPNEVSNGHQQPNPPAGQQTNGANNSQGSRSAEQPSPNEQQPLDPTLTMVHNLLSQVLRSQDPDEADTWMQRLDKNFAATRCPTKFKKDVTVYYLEKEALGWWNSVDRQTNHAIITWEAFQKEFRRKYFPLEARDRYKKTPDLTRQEWWQSSHKVEFRKLVILEEGHDNSTIYQGIRPSNGVSLVSAMRVKQHLIEGSAYLVAISVVEEKTSSEEKIEEISIVNEFEDVFKSLTELPPPRSNLFTINLIPRAAPIA</sequence>
<dbReference type="AlphaFoldDB" id="A0A6D2HXT1"/>
<feature type="compositionally biased region" description="Low complexity" evidence="1">
    <location>
        <begin position="9"/>
        <end position="22"/>
    </location>
</feature>
<feature type="region of interest" description="Disordered" evidence="1">
    <location>
        <begin position="1"/>
        <end position="39"/>
    </location>
</feature>
<reference evidence="3" key="1">
    <citation type="submission" date="2020-01" db="EMBL/GenBank/DDBJ databases">
        <authorList>
            <person name="Mishra B."/>
        </authorList>
    </citation>
    <scope>NUCLEOTIDE SEQUENCE [LARGE SCALE GENOMIC DNA]</scope>
</reference>
<comment type="caution">
    <text evidence="3">The sequence shown here is derived from an EMBL/GenBank/DDBJ whole genome shotgun (WGS) entry which is preliminary data.</text>
</comment>
<feature type="compositionally biased region" description="Polar residues" evidence="1">
    <location>
        <begin position="86"/>
        <end position="135"/>
    </location>
</feature>
<dbReference type="Pfam" id="PF03732">
    <property type="entry name" value="Retrotrans_gag"/>
    <property type="match status" value="1"/>
</dbReference>
<evidence type="ECO:0000313" key="3">
    <source>
        <dbReference type="EMBL" id="CAA7021053.1"/>
    </source>
</evidence>
<organism evidence="3 4">
    <name type="scientific">Microthlaspi erraticum</name>
    <dbReference type="NCBI Taxonomy" id="1685480"/>
    <lineage>
        <taxon>Eukaryota</taxon>
        <taxon>Viridiplantae</taxon>
        <taxon>Streptophyta</taxon>
        <taxon>Embryophyta</taxon>
        <taxon>Tracheophyta</taxon>
        <taxon>Spermatophyta</taxon>
        <taxon>Magnoliopsida</taxon>
        <taxon>eudicotyledons</taxon>
        <taxon>Gunneridae</taxon>
        <taxon>Pentapetalae</taxon>
        <taxon>rosids</taxon>
        <taxon>malvids</taxon>
        <taxon>Brassicales</taxon>
        <taxon>Brassicaceae</taxon>
        <taxon>Coluteocarpeae</taxon>
        <taxon>Microthlaspi</taxon>
    </lineage>
</organism>
<evidence type="ECO:0000259" key="2">
    <source>
        <dbReference type="Pfam" id="PF03732"/>
    </source>
</evidence>
<dbReference type="EMBL" id="CACVBM020000577">
    <property type="protein sequence ID" value="CAA7021053.1"/>
    <property type="molecule type" value="Genomic_DNA"/>
</dbReference>
<evidence type="ECO:0000256" key="1">
    <source>
        <dbReference type="SAM" id="MobiDB-lite"/>
    </source>
</evidence>
<name>A0A6D2HXT1_9BRAS</name>
<dbReference type="Proteomes" id="UP000467841">
    <property type="component" value="Unassembled WGS sequence"/>
</dbReference>
<feature type="domain" description="Retrotransposon gag" evidence="2">
    <location>
        <begin position="183"/>
        <end position="230"/>
    </location>
</feature>
<accession>A0A6D2HXT1</accession>
<proteinExistence type="predicted"/>
<protein>
    <recommendedName>
        <fullName evidence="2">Retrotransposon gag domain-containing protein</fullName>
    </recommendedName>
</protein>